<name>A0AB38RQF7_RHOSG</name>
<feature type="region of interest" description="Disordered" evidence="1">
    <location>
        <begin position="41"/>
        <end position="72"/>
    </location>
</feature>
<gene>
    <name evidence="3" type="ORF">M0639_34535</name>
</gene>
<dbReference type="InterPro" id="IPR038232">
    <property type="entry name" value="PknH-like_Extracell_sf"/>
</dbReference>
<dbReference type="EMBL" id="CP096568">
    <property type="protein sequence ID" value="UPU46945.1"/>
    <property type="molecule type" value="Genomic_DNA"/>
</dbReference>
<keyword evidence="3" id="KW-0614">Plasmid</keyword>
<protein>
    <submittedName>
        <fullName evidence="3">Sensor domain-containing protein</fullName>
    </submittedName>
</protein>
<evidence type="ECO:0000256" key="1">
    <source>
        <dbReference type="SAM" id="MobiDB-lite"/>
    </source>
</evidence>
<dbReference type="Proteomes" id="UP000831484">
    <property type="component" value="Plasmid pdjl-6-5"/>
</dbReference>
<feature type="domain" description="PknH-like extracellular" evidence="2">
    <location>
        <begin position="85"/>
        <end position="245"/>
    </location>
</feature>
<geneLocation type="plasmid" evidence="3 4">
    <name>pdjl-6-5</name>
</geneLocation>
<proteinExistence type="predicted"/>
<reference evidence="4" key="1">
    <citation type="journal article" date="2022" name="Environ. Microbiol.">
        <title>Functional analysis, diversity, and distribution of carbendazim hydrolases MheI and CbmA, responsible for the initial step in carbendazim degradation.</title>
        <authorList>
            <person name="Zhang M."/>
            <person name="Bai X."/>
            <person name="Li Q."/>
            <person name="Zhang L."/>
            <person name="Zhu Q."/>
            <person name="Gao S."/>
            <person name="Ke Z."/>
            <person name="Jiang M."/>
            <person name="Hu J."/>
            <person name="Qiu J."/>
            <person name="Hong Q."/>
        </authorList>
    </citation>
    <scope>NUCLEOTIDE SEQUENCE [LARGE SCALE GENOMIC DNA]</scope>
    <source>
        <strain evidence="4">djl-6</strain>
    </source>
</reference>
<dbReference type="InterPro" id="IPR026954">
    <property type="entry name" value="PknH-like_Extracell"/>
</dbReference>
<evidence type="ECO:0000259" key="2">
    <source>
        <dbReference type="Pfam" id="PF14032"/>
    </source>
</evidence>
<accession>A0AB38RQF7</accession>
<dbReference type="RefSeq" id="WP_156525043.1">
    <property type="nucleotide sequence ID" value="NZ_CP096568.1"/>
</dbReference>
<dbReference type="Gene3D" id="3.40.1000.70">
    <property type="entry name" value="PknH-like extracellular domain"/>
    <property type="match status" value="1"/>
</dbReference>
<dbReference type="Pfam" id="PF14032">
    <property type="entry name" value="PknH_C"/>
    <property type="match status" value="1"/>
</dbReference>
<evidence type="ECO:0000313" key="3">
    <source>
        <dbReference type="EMBL" id="UPU46945.1"/>
    </source>
</evidence>
<evidence type="ECO:0000313" key="4">
    <source>
        <dbReference type="Proteomes" id="UP000831484"/>
    </source>
</evidence>
<keyword evidence="4" id="KW-1185">Reference proteome</keyword>
<organism evidence="3 4">
    <name type="scientific">Rhodococcus qingshengii JCM 15477</name>
    <dbReference type="NCBI Taxonomy" id="1303681"/>
    <lineage>
        <taxon>Bacteria</taxon>
        <taxon>Bacillati</taxon>
        <taxon>Actinomycetota</taxon>
        <taxon>Actinomycetes</taxon>
        <taxon>Mycobacteriales</taxon>
        <taxon>Nocardiaceae</taxon>
        <taxon>Rhodococcus</taxon>
        <taxon>Rhodococcus erythropolis group</taxon>
    </lineage>
</organism>
<sequence>MLRRLAWPTRSAFRDRSGRSIGAAVTALVVMSLLAACSSESSTAESPTVEPSPTTVSSTIPAPTTTSASASPTTSLSVAVAMPPAAQKLLLSAAQLPGAGWTPQSDTDPEAAELQETTQPECSNQSWILRGADMTDMAGASWTFDAAAEVETISSQAVVYPDAAAATAALASYRDLVGRCTSWQSVLTSKGYTYAETQEMFNAPVGEESVARQTGTSHVRLTDLPTFRMYWVTSRVGQTIVQVTYRPGSLLGTDQGRNQALELASSAGSTAENRSK</sequence>
<feature type="region of interest" description="Disordered" evidence="1">
    <location>
        <begin position="99"/>
        <end position="121"/>
    </location>
</feature>
<dbReference type="AlphaFoldDB" id="A0AB38RQF7"/>